<reference evidence="6" key="1">
    <citation type="submission" date="2021-01" db="EMBL/GenBank/DDBJ databases">
        <title>Fulvivirga kasyanovii gen. nov., sp nov., a novel member of the phylum Bacteroidetes isolated from seawater in a mussel farm.</title>
        <authorList>
            <person name="Zhao L.-H."/>
            <person name="Wang Z.-J."/>
        </authorList>
    </citation>
    <scope>NUCLEOTIDE SEQUENCE</scope>
    <source>
        <strain evidence="6">29W222</strain>
    </source>
</reference>
<dbReference type="PANTHER" id="PTHR45527">
    <property type="entry name" value="NONRIBOSOMAL PEPTIDE SYNTHETASE"/>
    <property type="match status" value="1"/>
</dbReference>
<dbReference type="SUPFAM" id="SSF56801">
    <property type="entry name" value="Acetyl-CoA synthetase-like"/>
    <property type="match status" value="1"/>
</dbReference>
<keyword evidence="4" id="KW-0597">Phosphoprotein</keyword>
<dbReference type="InterPro" id="IPR029063">
    <property type="entry name" value="SAM-dependent_MTases_sf"/>
</dbReference>
<dbReference type="InterPro" id="IPR000873">
    <property type="entry name" value="AMP-dep_synth/lig_dom"/>
</dbReference>
<dbReference type="Gene3D" id="3.30.559.10">
    <property type="entry name" value="Chloramphenicol acetyltransferase-like domain"/>
    <property type="match status" value="2"/>
</dbReference>
<dbReference type="Gene3D" id="3.30.559.30">
    <property type="entry name" value="Nonribosomal peptide synthetase, condensation domain"/>
    <property type="match status" value="2"/>
</dbReference>
<comment type="similarity">
    <text evidence="2">Belongs to the ATP-dependent AMP-binding enzyme family.</text>
</comment>
<evidence type="ECO:0000256" key="1">
    <source>
        <dbReference type="ARBA" id="ARBA00001957"/>
    </source>
</evidence>
<dbReference type="InterPro" id="IPR025110">
    <property type="entry name" value="AMP-bd_C"/>
</dbReference>
<dbReference type="SUPFAM" id="SSF47336">
    <property type="entry name" value="ACP-like"/>
    <property type="match status" value="1"/>
</dbReference>
<dbReference type="Gene3D" id="1.10.1200.10">
    <property type="entry name" value="ACP-like"/>
    <property type="match status" value="1"/>
</dbReference>
<dbReference type="RefSeq" id="WP_202858696.1">
    <property type="nucleotide sequence ID" value="NZ_JAEUGD010000066.1"/>
</dbReference>
<dbReference type="CDD" id="cd19543">
    <property type="entry name" value="DCL_NRPS"/>
    <property type="match status" value="1"/>
</dbReference>
<dbReference type="InterPro" id="IPR006162">
    <property type="entry name" value="Ppantetheine_attach_site"/>
</dbReference>
<dbReference type="CDD" id="cd02440">
    <property type="entry name" value="AdoMet_MTases"/>
    <property type="match status" value="1"/>
</dbReference>
<comment type="cofactor">
    <cofactor evidence="1">
        <name>pantetheine 4'-phosphate</name>
        <dbReference type="ChEBI" id="CHEBI:47942"/>
    </cofactor>
</comment>
<dbReference type="Gene3D" id="2.30.38.10">
    <property type="entry name" value="Luciferase, Domain 3"/>
    <property type="match status" value="1"/>
</dbReference>
<evidence type="ECO:0000313" key="7">
    <source>
        <dbReference type="Proteomes" id="UP000614216"/>
    </source>
</evidence>
<sequence>MQNYENIQDIYTLSPLQEGMFYHYLQNQDSKSYFEQLSYRFKGALDIKLVEESVQQLFDRHDVLRTQFFNDKADVMLQVVLKEVTADFHFEDLRGKATSEEKLTHVEEYKKRDKENSFNLEKDLLMRVAILQLDDEEYELIWSHHHIIVDGWCMGILIQEFFELYKSKLENRPHRLPSVTPYRRYIEWLEKQDRNGSREYWKGYIQGYDQLASIPRSVTSEGKSYDRQELYGYFEDKSYKKLQLFAEKYQVTLNAVFRGIWGIVLSKYTGQNDVVFGTVVSSRPPEIEGIEQMIGLFINANPVRVKFDATSPFHELAQKLHSDMGESQRHAHHPIADIQELTPLKGNLMDHMYGFQNFAQAAEIDLGSGQAEEGQDDLLEVQGTSTFEQTNYDLTIKILPVSRLGVQVEFNANAYAPHFVKTLIDQVISVAEQVILKEEIRINEINFSLSDSDLKAFYLNYNQNQTAYPRDKNIAQLFEENVSANPEKIALVHNNQSLTYEQLDKLSNRMGHFVQQQEIQAGDTVAILMHPSVNLIAAILGILKAGANYLPINTEYPQERMQYMLRDTGSKLLMSESAFIRELNQLQWECKDLKTFICLDSEDVHNENESRGALMDKELWEYIGNSADDDISGGGWVDSYKGEKFTREEMDEYGENALQKLLPYLDKTKKVLEIGCASGITMFRVALHVAEYYGTDLSQAIIDSNKQVCDTKGIENIKLFCLEAENVLDIDVRDFDIIIINSVVQCFSGYNYLRKIIKDLISMMSEEGIIFLGDLYDHDKKESLVEAMKAYKKETRNFKTKIDFSNELFVARGFLNDLQADFEEISRIDHSDKIASVDNEMTAFHYDSVLHINKGKTDKPAFEREKFQYDATALRSCSEAPLQTDLDPTQISNIIYTSGSTGNPKGVTIPHRGIVRLVKDTDYMSVQSEDCWAQNVNISFDPSTLEIFGALLNGATLSITDKDKLLDIDHFQQYLLKHNISMMVLITPVFHEFANLNPAMFKTLKTLIIGGEALNAVQVRKVMAVCPELQIINAYGPTENSVISTTYQATGDEGIMPIGKPMSNSEAYIINENSEPLPVGIVGELGVAGDGVAHGYLNAPELTAEKFVSHPVKEDSLLYKTGDLARLREDGNIEFVGRVDNQVKIRGYRIELEEIEKTILSIPQVTAAVVSVLEPEGVGKQLCAYVQLLENITDEEFQDLITIDLPKYMVPDYFVRLEKLPLTANGKVDRKALPMPEELKHKVTENYIAPRNETEEKLVEIWSGILGRNLVGIDDNFFKIGGHSLKATQLVSKIYREMKIKIELSEVFASPTIREIADKISQQGREGYQRIEPVEPQEHYVISHAQKRLWILNEFEEQQKSYNSSSAFYLEGIDPEIFERALNTIVERHEALRTTFINQGGVPYQKIHELKDLDFKLSHIDLSQEAEGEEKAAKLAHEQGEQVFDLAKGPLMRAMLIKLTDDKWLFAFTMHHIICDGWSMQVLTGELDKVYEAYKNGKPNPLPELRIQYKDFVYWQNNIINEKEEQYWLNKLAGVNGCIALPYDFEKTNENTFDGKNVITFLDLELTTQLKELALEHNTSLSTVVFTIFNILLYNISGQQDLVVGVAIANRNHPDLENLAGFFVNILAIRNQMEEDAAFEDILKKSSESMTSAFDHQNYPFDLIVEKLNPERAGNVQPLFNVLYGFQNFTDLFIDFEETEKSDQTIKAKGLEQDFETSKFDLTLFVYEYENGLQLAFEYNSSLFKAATIEEWMGYFKGFLQHASQVTENI</sequence>
<organism evidence="6 7">
    <name type="scientific">Fulvivirga marina</name>
    <dbReference type="NCBI Taxonomy" id="2494733"/>
    <lineage>
        <taxon>Bacteria</taxon>
        <taxon>Pseudomonadati</taxon>
        <taxon>Bacteroidota</taxon>
        <taxon>Cytophagia</taxon>
        <taxon>Cytophagales</taxon>
        <taxon>Fulvivirgaceae</taxon>
        <taxon>Fulvivirga</taxon>
    </lineage>
</organism>
<evidence type="ECO:0000256" key="2">
    <source>
        <dbReference type="ARBA" id="ARBA00006432"/>
    </source>
</evidence>
<dbReference type="GO" id="GO:0003824">
    <property type="term" value="F:catalytic activity"/>
    <property type="evidence" value="ECO:0007669"/>
    <property type="project" value="InterPro"/>
</dbReference>
<dbReference type="Pfam" id="PF00550">
    <property type="entry name" value="PP-binding"/>
    <property type="match status" value="1"/>
</dbReference>
<dbReference type="InterPro" id="IPR023213">
    <property type="entry name" value="CAT-like_dom_sf"/>
</dbReference>
<dbReference type="Pfam" id="PF00501">
    <property type="entry name" value="AMP-binding"/>
    <property type="match status" value="2"/>
</dbReference>
<dbReference type="GO" id="GO:0005737">
    <property type="term" value="C:cytoplasm"/>
    <property type="evidence" value="ECO:0007669"/>
    <property type="project" value="TreeGrafter"/>
</dbReference>
<dbReference type="Gene3D" id="3.40.50.12780">
    <property type="entry name" value="N-terminal domain of ligase-like"/>
    <property type="match status" value="1"/>
</dbReference>
<dbReference type="EMBL" id="JAEUGD010000066">
    <property type="protein sequence ID" value="MBL6449161.1"/>
    <property type="molecule type" value="Genomic_DNA"/>
</dbReference>
<evidence type="ECO:0000259" key="5">
    <source>
        <dbReference type="PROSITE" id="PS50075"/>
    </source>
</evidence>
<name>A0A937KDI2_9BACT</name>
<dbReference type="GO" id="GO:0031177">
    <property type="term" value="F:phosphopantetheine binding"/>
    <property type="evidence" value="ECO:0007669"/>
    <property type="project" value="TreeGrafter"/>
</dbReference>
<dbReference type="Gene3D" id="3.40.50.150">
    <property type="entry name" value="Vaccinia Virus protein VP39"/>
    <property type="match status" value="1"/>
</dbReference>
<dbReference type="InterPro" id="IPR009081">
    <property type="entry name" value="PP-bd_ACP"/>
</dbReference>
<dbReference type="Pfam" id="PF13193">
    <property type="entry name" value="AMP-binding_C"/>
    <property type="match status" value="1"/>
</dbReference>
<dbReference type="PROSITE" id="PS50075">
    <property type="entry name" value="CARRIER"/>
    <property type="match status" value="1"/>
</dbReference>
<proteinExistence type="inferred from homology"/>
<dbReference type="SUPFAM" id="SSF52777">
    <property type="entry name" value="CoA-dependent acyltransferases"/>
    <property type="match status" value="4"/>
</dbReference>
<evidence type="ECO:0000313" key="6">
    <source>
        <dbReference type="EMBL" id="MBL6449161.1"/>
    </source>
</evidence>
<dbReference type="InterPro" id="IPR020845">
    <property type="entry name" value="AMP-binding_CS"/>
</dbReference>
<dbReference type="PANTHER" id="PTHR45527:SF1">
    <property type="entry name" value="FATTY ACID SYNTHASE"/>
    <property type="match status" value="1"/>
</dbReference>
<dbReference type="Pfam" id="PF08242">
    <property type="entry name" value="Methyltransf_12"/>
    <property type="match status" value="1"/>
</dbReference>
<dbReference type="PROSITE" id="PS00012">
    <property type="entry name" value="PHOSPHOPANTETHEINE"/>
    <property type="match status" value="1"/>
</dbReference>
<dbReference type="FunFam" id="1.10.1200.10:FF:000005">
    <property type="entry name" value="Nonribosomal peptide synthetase 1"/>
    <property type="match status" value="1"/>
</dbReference>
<dbReference type="GO" id="GO:0043041">
    <property type="term" value="P:amino acid activation for nonribosomal peptide biosynthetic process"/>
    <property type="evidence" value="ECO:0007669"/>
    <property type="project" value="TreeGrafter"/>
</dbReference>
<feature type="domain" description="Carrier" evidence="5">
    <location>
        <begin position="1249"/>
        <end position="1324"/>
    </location>
</feature>
<dbReference type="CDD" id="cd19531">
    <property type="entry name" value="LCL_NRPS-like"/>
    <property type="match status" value="1"/>
</dbReference>
<dbReference type="Proteomes" id="UP000614216">
    <property type="component" value="Unassembled WGS sequence"/>
</dbReference>
<dbReference type="SUPFAM" id="SSF53335">
    <property type="entry name" value="S-adenosyl-L-methionine-dependent methyltransferases"/>
    <property type="match status" value="1"/>
</dbReference>
<dbReference type="InterPro" id="IPR013217">
    <property type="entry name" value="Methyltransf_12"/>
</dbReference>
<dbReference type="GO" id="GO:0044550">
    <property type="term" value="P:secondary metabolite biosynthetic process"/>
    <property type="evidence" value="ECO:0007669"/>
    <property type="project" value="TreeGrafter"/>
</dbReference>
<dbReference type="Pfam" id="PF00668">
    <property type="entry name" value="Condensation"/>
    <property type="match status" value="2"/>
</dbReference>
<dbReference type="InterPro" id="IPR001242">
    <property type="entry name" value="Condensation_dom"/>
</dbReference>
<keyword evidence="7" id="KW-1185">Reference proteome</keyword>
<dbReference type="InterPro" id="IPR042099">
    <property type="entry name" value="ANL_N_sf"/>
</dbReference>
<dbReference type="Gene3D" id="3.30.300.30">
    <property type="match status" value="1"/>
</dbReference>
<evidence type="ECO:0000256" key="4">
    <source>
        <dbReference type="ARBA" id="ARBA00022553"/>
    </source>
</evidence>
<dbReference type="Gene3D" id="3.40.50.980">
    <property type="match status" value="2"/>
</dbReference>
<dbReference type="PROSITE" id="PS00455">
    <property type="entry name" value="AMP_BINDING"/>
    <property type="match status" value="1"/>
</dbReference>
<protein>
    <submittedName>
        <fullName evidence="6">AMP-binding protein</fullName>
    </submittedName>
</protein>
<dbReference type="FunFam" id="3.30.300.30:FF:000010">
    <property type="entry name" value="Enterobactin synthetase component F"/>
    <property type="match status" value="1"/>
</dbReference>
<keyword evidence="3" id="KW-0596">Phosphopantetheine</keyword>
<comment type="caution">
    <text evidence="6">The sequence shown here is derived from an EMBL/GenBank/DDBJ whole genome shotgun (WGS) entry which is preliminary data.</text>
</comment>
<evidence type="ECO:0000256" key="3">
    <source>
        <dbReference type="ARBA" id="ARBA00022450"/>
    </source>
</evidence>
<dbReference type="InterPro" id="IPR045851">
    <property type="entry name" value="AMP-bd_C_sf"/>
</dbReference>
<dbReference type="InterPro" id="IPR036736">
    <property type="entry name" value="ACP-like_sf"/>
</dbReference>
<accession>A0A937KDI2</accession>
<gene>
    <name evidence="6" type="ORF">JMN32_22810</name>
</gene>